<dbReference type="InterPro" id="IPR002328">
    <property type="entry name" value="ADH_Zn_CS"/>
</dbReference>
<dbReference type="PANTHER" id="PTHR43161:SF12">
    <property type="entry name" value="L-ARABINITOL 4-DEHYDROGENASE"/>
    <property type="match status" value="1"/>
</dbReference>
<keyword evidence="5 11" id="KW-0862">Zinc</keyword>
<keyword evidence="7" id="KW-0520">NAD</keyword>
<dbReference type="InterPro" id="IPR013154">
    <property type="entry name" value="ADH-like_N"/>
</dbReference>
<organism evidence="13 14">
    <name type="scientific">Kwoniella heveanensis BCC8398</name>
    <dbReference type="NCBI Taxonomy" id="1296120"/>
    <lineage>
        <taxon>Eukaryota</taxon>
        <taxon>Fungi</taxon>
        <taxon>Dikarya</taxon>
        <taxon>Basidiomycota</taxon>
        <taxon>Agaricomycotina</taxon>
        <taxon>Tremellomycetes</taxon>
        <taxon>Tremellales</taxon>
        <taxon>Cryptococcaceae</taxon>
        <taxon>Kwoniella</taxon>
    </lineage>
</organism>
<dbReference type="InterPro" id="IPR036291">
    <property type="entry name" value="NAD(P)-bd_dom_sf"/>
</dbReference>
<dbReference type="SMART" id="SM00829">
    <property type="entry name" value="PKS_ER"/>
    <property type="match status" value="1"/>
</dbReference>
<dbReference type="Pfam" id="PF08240">
    <property type="entry name" value="ADH_N"/>
    <property type="match status" value="1"/>
</dbReference>
<name>A0A1B9GN27_9TREE</name>
<dbReference type="GO" id="GO:0006062">
    <property type="term" value="P:sorbitol catabolic process"/>
    <property type="evidence" value="ECO:0007669"/>
    <property type="project" value="TreeGrafter"/>
</dbReference>
<dbReference type="InterPro" id="IPR020843">
    <property type="entry name" value="ER"/>
</dbReference>
<evidence type="ECO:0000313" key="13">
    <source>
        <dbReference type="EMBL" id="OCF32265.1"/>
    </source>
</evidence>
<gene>
    <name evidence="13" type="ORF">I316_06180</name>
</gene>
<dbReference type="InterPro" id="IPR045306">
    <property type="entry name" value="SDH-like"/>
</dbReference>
<dbReference type="EMBL" id="KI669510">
    <property type="protein sequence ID" value="OCF32265.1"/>
    <property type="molecule type" value="Genomic_DNA"/>
</dbReference>
<accession>A0A1B9GN27</accession>
<keyword evidence="4 11" id="KW-0479">Metal-binding</keyword>
<evidence type="ECO:0000256" key="6">
    <source>
        <dbReference type="ARBA" id="ARBA00023002"/>
    </source>
</evidence>
<dbReference type="CDD" id="cd05285">
    <property type="entry name" value="sorbitol_DH"/>
    <property type="match status" value="1"/>
</dbReference>
<evidence type="ECO:0000256" key="3">
    <source>
        <dbReference type="ARBA" id="ARBA00011881"/>
    </source>
</evidence>
<dbReference type="SUPFAM" id="SSF50129">
    <property type="entry name" value="GroES-like"/>
    <property type="match status" value="1"/>
</dbReference>
<dbReference type="EC" id="1.1.1.12" evidence="8"/>
<evidence type="ECO:0000256" key="4">
    <source>
        <dbReference type="ARBA" id="ARBA00022723"/>
    </source>
</evidence>
<keyword evidence="6" id="KW-0560">Oxidoreductase</keyword>
<dbReference type="GO" id="GO:0008270">
    <property type="term" value="F:zinc ion binding"/>
    <property type="evidence" value="ECO:0007669"/>
    <property type="project" value="InterPro"/>
</dbReference>
<comment type="similarity">
    <text evidence="2 11">Belongs to the zinc-containing alcohol dehydrogenase family.</text>
</comment>
<evidence type="ECO:0000256" key="1">
    <source>
        <dbReference type="ARBA" id="ARBA00001947"/>
    </source>
</evidence>
<dbReference type="STRING" id="1296120.A0A1B9GN27"/>
<evidence type="ECO:0000256" key="2">
    <source>
        <dbReference type="ARBA" id="ARBA00008072"/>
    </source>
</evidence>
<evidence type="ECO:0000256" key="8">
    <source>
        <dbReference type="ARBA" id="ARBA00038954"/>
    </source>
</evidence>
<dbReference type="OrthoDB" id="2148442at2759"/>
<comment type="cofactor">
    <cofactor evidence="1 11">
        <name>Zn(2+)</name>
        <dbReference type="ChEBI" id="CHEBI:29105"/>
    </cofactor>
</comment>
<dbReference type="GO" id="GO:0003939">
    <property type="term" value="F:L-iditol 2-dehydrogenase (NAD+) activity"/>
    <property type="evidence" value="ECO:0007669"/>
    <property type="project" value="TreeGrafter"/>
</dbReference>
<reference evidence="13 14" key="1">
    <citation type="submission" date="2013-07" db="EMBL/GenBank/DDBJ databases">
        <title>The Genome Sequence of Cryptococcus heveanensis BCC8398.</title>
        <authorList>
            <consortium name="The Broad Institute Genome Sequencing Platform"/>
            <person name="Cuomo C."/>
            <person name="Litvintseva A."/>
            <person name="Chen Y."/>
            <person name="Heitman J."/>
            <person name="Sun S."/>
            <person name="Springer D."/>
            <person name="Dromer F."/>
            <person name="Young S.K."/>
            <person name="Zeng Q."/>
            <person name="Gargeya S."/>
            <person name="Fitzgerald M."/>
            <person name="Abouelleil A."/>
            <person name="Alvarado L."/>
            <person name="Berlin A.M."/>
            <person name="Chapman S.B."/>
            <person name="Dewar J."/>
            <person name="Goldberg J."/>
            <person name="Griggs A."/>
            <person name="Gujja S."/>
            <person name="Hansen M."/>
            <person name="Howarth C."/>
            <person name="Imamovic A."/>
            <person name="Larimer J."/>
            <person name="McCowan C."/>
            <person name="Murphy C."/>
            <person name="Pearson M."/>
            <person name="Priest M."/>
            <person name="Roberts A."/>
            <person name="Saif S."/>
            <person name="Shea T."/>
            <person name="Sykes S."/>
            <person name="Wortman J."/>
            <person name="Nusbaum C."/>
            <person name="Birren B."/>
        </authorList>
    </citation>
    <scope>NUCLEOTIDE SEQUENCE [LARGE SCALE GENOMIC DNA]</scope>
    <source>
        <strain evidence="13 14">BCC8398</strain>
    </source>
</reference>
<evidence type="ECO:0000313" key="14">
    <source>
        <dbReference type="Proteomes" id="UP000092666"/>
    </source>
</evidence>
<dbReference type="InterPro" id="IPR013149">
    <property type="entry name" value="ADH-like_C"/>
</dbReference>
<dbReference type="FunFam" id="3.40.50.720:FF:000068">
    <property type="entry name" value="Sorbitol dehydrogenase"/>
    <property type="match status" value="1"/>
</dbReference>
<protein>
    <recommendedName>
        <fullName evidence="9">L-arabinitol 4-dehydrogenase</fullName>
        <ecNumber evidence="8">1.1.1.12</ecNumber>
    </recommendedName>
</protein>
<evidence type="ECO:0000259" key="12">
    <source>
        <dbReference type="SMART" id="SM00829"/>
    </source>
</evidence>
<evidence type="ECO:0000256" key="7">
    <source>
        <dbReference type="ARBA" id="ARBA00023027"/>
    </source>
</evidence>
<dbReference type="Proteomes" id="UP000092666">
    <property type="component" value="Unassembled WGS sequence"/>
</dbReference>
<comment type="subunit">
    <text evidence="3">Homotetramer.</text>
</comment>
<proteinExistence type="inferred from homology"/>
<dbReference type="InterPro" id="IPR011032">
    <property type="entry name" value="GroES-like_sf"/>
</dbReference>
<dbReference type="Pfam" id="PF00107">
    <property type="entry name" value="ADH_zinc_N"/>
    <property type="match status" value="1"/>
</dbReference>
<comment type="catalytic activity">
    <reaction evidence="10">
        <text>L-arabinitol + NAD(+) = L-xylulose + NADH + H(+)</text>
        <dbReference type="Rhea" id="RHEA:16381"/>
        <dbReference type="ChEBI" id="CHEBI:15378"/>
        <dbReference type="ChEBI" id="CHEBI:17399"/>
        <dbReference type="ChEBI" id="CHEBI:18403"/>
        <dbReference type="ChEBI" id="CHEBI:57540"/>
        <dbReference type="ChEBI" id="CHEBI:57945"/>
        <dbReference type="EC" id="1.1.1.12"/>
    </reaction>
</comment>
<dbReference type="AlphaFoldDB" id="A0A1B9GN27"/>
<dbReference type="Gene3D" id="3.90.180.10">
    <property type="entry name" value="Medium-chain alcohol dehydrogenases, catalytic domain"/>
    <property type="match status" value="1"/>
</dbReference>
<evidence type="ECO:0000256" key="9">
    <source>
        <dbReference type="ARBA" id="ARBA00039783"/>
    </source>
</evidence>
<dbReference type="SUPFAM" id="SSF51735">
    <property type="entry name" value="NAD(P)-binding Rossmann-fold domains"/>
    <property type="match status" value="1"/>
</dbReference>
<keyword evidence="14" id="KW-1185">Reference proteome</keyword>
<dbReference type="PROSITE" id="PS00059">
    <property type="entry name" value="ADH_ZINC"/>
    <property type="match status" value="1"/>
</dbReference>
<dbReference type="GO" id="GO:0050019">
    <property type="term" value="F:L-arabinitol 4-dehydrogenase activity"/>
    <property type="evidence" value="ECO:0007669"/>
    <property type="project" value="UniProtKB-EC"/>
</dbReference>
<evidence type="ECO:0000256" key="5">
    <source>
        <dbReference type="ARBA" id="ARBA00022833"/>
    </source>
</evidence>
<dbReference type="PANTHER" id="PTHR43161">
    <property type="entry name" value="SORBITOL DEHYDROGENASE"/>
    <property type="match status" value="1"/>
</dbReference>
<feature type="domain" description="Enoyl reductase (ER)" evidence="12">
    <location>
        <begin position="49"/>
        <end position="385"/>
    </location>
</feature>
<evidence type="ECO:0000256" key="11">
    <source>
        <dbReference type="RuleBase" id="RU361277"/>
    </source>
</evidence>
<sequence>MVAIDTSNPSYWQKVYAPGDGSDLRVLQAGDPALSDKTLNIACSYNPTGNMHLIQRPSPKIGPEEALVHVRATGICGSDVHFWREGQIAGNVLSGECAAGHESAGEVIEIGDQVEGLAIGDKVAIEAGIPCQEVTCISCLRGDYKGCPRMVFHSSNPYHGTMTRFLAHPAAWLHKLPERVSCEEGALTEPLCVATSAVELAGLSIGQTALICGAGPVGLLTLLTADAAGATPIVITDVSESRLVFAKKLIPSVRTVAVKAGESPKDTARRVKEAANEPVDVALDCVGIQSTIATSIYSLAFGRSVMVVGHGPETQSHDIGYLAQNQINLRTLFRYQHHYPKALKLIASGKINVKPLTTHRLPLEEGIEAFHIAGDPSRGAIKVLVVDED</sequence>
<evidence type="ECO:0000256" key="10">
    <source>
        <dbReference type="ARBA" id="ARBA00049317"/>
    </source>
</evidence>
<dbReference type="Gene3D" id="3.40.50.720">
    <property type="entry name" value="NAD(P)-binding Rossmann-like Domain"/>
    <property type="match status" value="1"/>
</dbReference>
<reference evidence="14" key="2">
    <citation type="submission" date="2013-12" db="EMBL/GenBank/DDBJ databases">
        <title>Evolution of pathogenesis and genome organization in the Tremellales.</title>
        <authorList>
            <person name="Cuomo C."/>
            <person name="Litvintseva A."/>
            <person name="Heitman J."/>
            <person name="Chen Y."/>
            <person name="Sun S."/>
            <person name="Springer D."/>
            <person name="Dromer F."/>
            <person name="Young S."/>
            <person name="Zeng Q."/>
            <person name="Chapman S."/>
            <person name="Gujja S."/>
            <person name="Saif S."/>
            <person name="Birren B."/>
        </authorList>
    </citation>
    <scope>NUCLEOTIDE SEQUENCE [LARGE SCALE GENOMIC DNA]</scope>
    <source>
        <strain evidence="14">BCC8398</strain>
    </source>
</reference>